<dbReference type="Proteomes" id="UP000070578">
    <property type="component" value="Unassembled WGS sequence"/>
</dbReference>
<reference evidence="1 2" key="1">
    <citation type="submission" date="2016-02" db="EMBL/GenBank/DDBJ databases">
        <authorList>
            <person name="Wen L."/>
            <person name="He K."/>
            <person name="Yang H."/>
        </authorList>
    </citation>
    <scope>NUCLEOTIDE SEQUENCE [LARGE SCALE GENOMIC DNA]</scope>
    <source>
        <strain evidence="1">ShG14-8</strain>
    </source>
</reference>
<accession>A0A139BWE9</accession>
<proteinExistence type="predicted"/>
<dbReference type="AlphaFoldDB" id="A0A139BWE9"/>
<gene>
    <name evidence="1" type="ORF">AWT59_0666</name>
</gene>
<reference evidence="1 2" key="2">
    <citation type="submission" date="2016-03" db="EMBL/GenBank/DDBJ databases">
        <title>New uncultured bacterium of the family Gallionellaceae from acid mine drainage: description and reconstruction of genome based on metagenomic analysis of microbial community.</title>
        <authorList>
            <person name="Kadnikov V."/>
            <person name="Ivasenko D."/>
            <person name="Beletsky A."/>
            <person name="Mardanov A."/>
            <person name="Danilova E."/>
            <person name="Pimenov N."/>
            <person name="Karnachuk O."/>
            <person name="Ravin N."/>
        </authorList>
    </citation>
    <scope>NUCLEOTIDE SEQUENCE [LARGE SCALE GENOMIC DNA]</scope>
    <source>
        <strain evidence="1">ShG14-8</strain>
    </source>
</reference>
<name>A0A139BWE9_9PROT</name>
<dbReference type="EMBL" id="LSLI01000009">
    <property type="protein sequence ID" value="KXS33233.1"/>
    <property type="molecule type" value="Genomic_DNA"/>
</dbReference>
<evidence type="ECO:0000313" key="2">
    <source>
        <dbReference type="Proteomes" id="UP000070578"/>
    </source>
</evidence>
<comment type="caution">
    <text evidence="1">The sequence shown here is derived from an EMBL/GenBank/DDBJ whole genome shotgun (WGS) entry which is preliminary data.</text>
</comment>
<sequence length="33" mass="3488">MSTVHIPAGNVELDGELLFPPCAKGVAVFAQYL</sequence>
<evidence type="ECO:0000313" key="1">
    <source>
        <dbReference type="EMBL" id="KXS33233.1"/>
    </source>
</evidence>
<organism evidence="1 2">
    <name type="scientific">Candidatus Gallionella acididurans</name>
    <dbReference type="NCBI Taxonomy" id="1796491"/>
    <lineage>
        <taxon>Bacteria</taxon>
        <taxon>Pseudomonadati</taxon>
        <taxon>Pseudomonadota</taxon>
        <taxon>Betaproteobacteria</taxon>
        <taxon>Nitrosomonadales</taxon>
        <taxon>Gallionellaceae</taxon>
        <taxon>Gallionella</taxon>
    </lineage>
</organism>
<protein>
    <submittedName>
        <fullName evidence="1">Uncharacterized protein</fullName>
    </submittedName>
</protein>